<name>A0A5C3MHJ7_9AGAR</name>
<dbReference type="Proteomes" id="UP000308652">
    <property type="component" value="Unassembled WGS sequence"/>
</dbReference>
<feature type="region of interest" description="Disordered" evidence="1">
    <location>
        <begin position="26"/>
        <end position="58"/>
    </location>
</feature>
<proteinExistence type="predicted"/>
<dbReference type="AlphaFoldDB" id="A0A5C3MHJ7"/>
<dbReference type="STRING" id="68775.A0A5C3MHJ7"/>
<organism evidence="2 3">
    <name type="scientific">Crucibulum laeve</name>
    <dbReference type="NCBI Taxonomy" id="68775"/>
    <lineage>
        <taxon>Eukaryota</taxon>
        <taxon>Fungi</taxon>
        <taxon>Dikarya</taxon>
        <taxon>Basidiomycota</taxon>
        <taxon>Agaricomycotina</taxon>
        <taxon>Agaricomycetes</taxon>
        <taxon>Agaricomycetidae</taxon>
        <taxon>Agaricales</taxon>
        <taxon>Agaricineae</taxon>
        <taxon>Nidulariaceae</taxon>
        <taxon>Crucibulum</taxon>
    </lineage>
</organism>
<accession>A0A5C3MHJ7</accession>
<gene>
    <name evidence="2" type="ORF">BDQ12DRAFT_717553</name>
</gene>
<evidence type="ECO:0000313" key="2">
    <source>
        <dbReference type="EMBL" id="TFK44397.1"/>
    </source>
</evidence>
<keyword evidence="3" id="KW-1185">Reference proteome</keyword>
<sequence length="236" mass="26064">MAEEPMNTTRRYYVDCAIQTDMQNRHIASPNSRHSLTSCSSPLSTNSRPTSRPNEISNKVSSNIAPLRRSIVLDSSPTNKEALSTRAVTSNIRSSQHSSSHYKHSDLLYARPSGSRTSEIRVISLPEASSVFKVKAEGTMRVVSMPDCIHPSFPQSSPSMDRSYIELSGSTGTMESNFDDSFVEHHRLKLSNLPQTPSPPSSPESVMIINHSANVPRSFLSKKQASYDAYTDEDGK</sequence>
<feature type="compositionally biased region" description="Low complexity" evidence="1">
    <location>
        <begin position="90"/>
        <end position="99"/>
    </location>
</feature>
<evidence type="ECO:0000313" key="3">
    <source>
        <dbReference type="Proteomes" id="UP000308652"/>
    </source>
</evidence>
<feature type="compositionally biased region" description="Polar residues" evidence="1">
    <location>
        <begin position="76"/>
        <end position="89"/>
    </location>
</feature>
<feature type="compositionally biased region" description="Polar residues" evidence="1">
    <location>
        <begin position="29"/>
        <end position="58"/>
    </location>
</feature>
<protein>
    <submittedName>
        <fullName evidence="2">Uncharacterized protein</fullName>
    </submittedName>
</protein>
<evidence type="ECO:0000256" key="1">
    <source>
        <dbReference type="SAM" id="MobiDB-lite"/>
    </source>
</evidence>
<dbReference type="EMBL" id="ML213590">
    <property type="protein sequence ID" value="TFK44397.1"/>
    <property type="molecule type" value="Genomic_DNA"/>
</dbReference>
<feature type="region of interest" description="Disordered" evidence="1">
    <location>
        <begin position="76"/>
        <end position="107"/>
    </location>
</feature>
<reference evidence="2 3" key="1">
    <citation type="journal article" date="2019" name="Nat. Ecol. Evol.">
        <title>Megaphylogeny resolves global patterns of mushroom evolution.</title>
        <authorList>
            <person name="Varga T."/>
            <person name="Krizsan K."/>
            <person name="Foldi C."/>
            <person name="Dima B."/>
            <person name="Sanchez-Garcia M."/>
            <person name="Sanchez-Ramirez S."/>
            <person name="Szollosi G.J."/>
            <person name="Szarkandi J.G."/>
            <person name="Papp V."/>
            <person name="Albert L."/>
            <person name="Andreopoulos W."/>
            <person name="Angelini C."/>
            <person name="Antonin V."/>
            <person name="Barry K.W."/>
            <person name="Bougher N.L."/>
            <person name="Buchanan P."/>
            <person name="Buyck B."/>
            <person name="Bense V."/>
            <person name="Catcheside P."/>
            <person name="Chovatia M."/>
            <person name="Cooper J."/>
            <person name="Damon W."/>
            <person name="Desjardin D."/>
            <person name="Finy P."/>
            <person name="Geml J."/>
            <person name="Haridas S."/>
            <person name="Hughes K."/>
            <person name="Justo A."/>
            <person name="Karasinski D."/>
            <person name="Kautmanova I."/>
            <person name="Kiss B."/>
            <person name="Kocsube S."/>
            <person name="Kotiranta H."/>
            <person name="LaButti K.M."/>
            <person name="Lechner B.E."/>
            <person name="Liimatainen K."/>
            <person name="Lipzen A."/>
            <person name="Lukacs Z."/>
            <person name="Mihaltcheva S."/>
            <person name="Morgado L.N."/>
            <person name="Niskanen T."/>
            <person name="Noordeloos M.E."/>
            <person name="Ohm R.A."/>
            <person name="Ortiz-Santana B."/>
            <person name="Ovrebo C."/>
            <person name="Racz N."/>
            <person name="Riley R."/>
            <person name="Savchenko A."/>
            <person name="Shiryaev A."/>
            <person name="Soop K."/>
            <person name="Spirin V."/>
            <person name="Szebenyi C."/>
            <person name="Tomsovsky M."/>
            <person name="Tulloss R.E."/>
            <person name="Uehling J."/>
            <person name="Grigoriev I.V."/>
            <person name="Vagvolgyi C."/>
            <person name="Papp T."/>
            <person name="Martin F.M."/>
            <person name="Miettinen O."/>
            <person name="Hibbett D.S."/>
            <person name="Nagy L.G."/>
        </authorList>
    </citation>
    <scope>NUCLEOTIDE SEQUENCE [LARGE SCALE GENOMIC DNA]</scope>
    <source>
        <strain evidence="2 3">CBS 166.37</strain>
    </source>
</reference>